<dbReference type="EMBL" id="CM037624">
    <property type="protein sequence ID" value="KAH8010310.1"/>
    <property type="molecule type" value="Genomic_DNA"/>
</dbReference>
<reference evidence="1" key="1">
    <citation type="submission" date="2021-08" db="EMBL/GenBank/DDBJ databases">
        <title>The first chromosome-level gecko genome reveals the dynamic sex chromosomes of Neotropical dwarf geckos (Sphaerodactylidae: Sphaerodactylus).</title>
        <authorList>
            <person name="Pinto B.J."/>
            <person name="Keating S.E."/>
            <person name="Gamble T."/>
        </authorList>
    </citation>
    <scope>NUCLEOTIDE SEQUENCE</scope>
    <source>
        <strain evidence="1">TG3544</strain>
    </source>
</reference>
<evidence type="ECO:0000313" key="1">
    <source>
        <dbReference type="EMBL" id="KAH8010310.1"/>
    </source>
</evidence>
<protein>
    <submittedName>
        <fullName evidence="1">Uncharacterized protein</fullName>
    </submittedName>
</protein>
<organism evidence="1 2">
    <name type="scientific">Sphaerodactylus townsendi</name>
    <dbReference type="NCBI Taxonomy" id="933632"/>
    <lineage>
        <taxon>Eukaryota</taxon>
        <taxon>Metazoa</taxon>
        <taxon>Chordata</taxon>
        <taxon>Craniata</taxon>
        <taxon>Vertebrata</taxon>
        <taxon>Euteleostomi</taxon>
        <taxon>Lepidosauria</taxon>
        <taxon>Squamata</taxon>
        <taxon>Bifurcata</taxon>
        <taxon>Gekkota</taxon>
        <taxon>Sphaerodactylidae</taxon>
        <taxon>Sphaerodactylus</taxon>
    </lineage>
</organism>
<keyword evidence="2" id="KW-1185">Reference proteome</keyword>
<name>A0ACB8FSZ0_9SAUR</name>
<dbReference type="Proteomes" id="UP000827872">
    <property type="component" value="Linkage Group LG11"/>
</dbReference>
<evidence type="ECO:0000313" key="2">
    <source>
        <dbReference type="Proteomes" id="UP000827872"/>
    </source>
</evidence>
<proteinExistence type="predicted"/>
<sequence>MSDTDGATGKPLKVEPDRGNMGDQEIDRVASRVPHELNSGDRDRGGDGDLDVRAPDRSDPHGGSGYGARRDRNMELLLACPEVGEREHQVPPSPDGVAQLVLPASAEPADQLADQLEAPPPPSTARAVRTPTTTTSN</sequence>
<gene>
    <name evidence="1" type="ORF">K3G42_001658</name>
</gene>
<accession>A0ACB8FSZ0</accession>
<comment type="caution">
    <text evidence="1">The sequence shown here is derived from an EMBL/GenBank/DDBJ whole genome shotgun (WGS) entry which is preliminary data.</text>
</comment>